<evidence type="ECO:0000313" key="2">
    <source>
        <dbReference type="Proteomes" id="UP000616885"/>
    </source>
</evidence>
<proteinExistence type="predicted"/>
<sequence>MKFGSSEGDTCLTSSVGVSISVAFFSLGCRGLLDCWPLEDKPRLGSERGGSAFNDSDSRWSAIWSSRRLFVIEDEVLSVIEDEVLSVIEDEVLSVIEYEVLSLPESSSVLLGILLQRGQRNFLEGAISSNSLAK</sequence>
<dbReference type="Proteomes" id="UP000616885">
    <property type="component" value="Unassembled WGS sequence"/>
</dbReference>
<evidence type="ECO:0000313" key="1">
    <source>
        <dbReference type="EMBL" id="KAF9746360.1"/>
    </source>
</evidence>
<name>A0A8H7K682_BIOOC</name>
<organism evidence="1 2">
    <name type="scientific">Bionectria ochroleuca</name>
    <name type="common">Gliocladium roseum</name>
    <dbReference type="NCBI Taxonomy" id="29856"/>
    <lineage>
        <taxon>Eukaryota</taxon>
        <taxon>Fungi</taxon>
        <taxon>Dikarya</taxon>
        <taxon>Ascomycota</taxon>
        <taxon>Pezizomycotina</taxon>
        <taxon>Sordariomycetes</taxon>
        <taxon>Hypocreomycetidae</taxon>
        <taxon>Hypocreales</taxon>
        <taxon>Bionectriaceae</taxon>
        <taxon>Clonostachys</taxon>
    </lineage>
</organism>
<dbReference type="PROSITE" id="PS51257">
    <property type="entry name" value="PROKAR_LIPOPROTEIN"/>
    <property type="match status" value="1"/>
</dbReference>
<dbReference type="AlphaFoldDB" id="A0A8H7K682"/>
<reference evidence="1" key="1">
    <citation type="submission" date="2020-10" db="EMBL/GenBank/DDBJ databases">
        <title>High-Quality Genome Resource of Clonostachys rosea strain S41 by Oxford Nanopore Long-Read Sequencing.</title>
        <authorList>
            <person name="Wang H."/>
        </authorList>
    </citation>
    <scope>NUCLEOTIDE SEQUENCE</scope>
    <source>
        <strain evidence="1">S41</strain>
    </source>
</reference>
<accession>A0A8H7K682</accession>
<protein>
    <submittedName>
        <fullName evidence="1">Uncharacterized protein</fullName>
    </submittedName>
</protein>
<comment type="caution">
    <text evidence="1">The sequence shown here is derived from an EMBL/GenBank/DDBJ whole genome shotgun (WGS) entry which is preliminary data.</text>
</comment>
<dbReference type="EMBL" id="JADCTT010000011">
    <property type="protein sequence ID" value="KAF9746360.1"/>
    <property type="molecule type" value="Genomic_DNA"/>
</dbReference>
<gene>
    <name evidence="1" type="ORF">IM811_003265</name>
</gene>